<dbReference type="InterPro" id="IPR039261">
    <property type="entry name" value="FNR_nucleotide-bd"/>
</dbReference>
<dbReference type="Proteomes" id="UP000219514">
    <property type="component" value="Unassembled WGS sequence"/>
</dbReference>
<dbReference type="GO" id="GO:0051537">
    <property type="term" value="F:2 iron, 2 sulfur cluster binding"/>
    <property type="evidence" value="ECO:0007669"/>
    <property type="project" value="UniProtKB-KW"/>
</dbReference>
<dbReference type="InterPro" id="IPR001433">
    <property type="entry name" value="OxRdtase_FAD/NAD-bd"/>
</dbReference>
<dbReference type="RefSeq" id="WP_216359825.1">
    <property type="nucleotide sequence ID" value="NZ_JACHXB010000001.1"/>
</dbReference>
<protein>
    <submittedName>
        <fullName evidence="7">3-phenylpropionate/trans-cinnamate dioxygenase ferredoxin reductase subunit/phenol hydroxylase P5 protein</fullName>
    </submittedName>
</protein>
<dbReference type="CDD" id="cd06187">
    <property type="entry name" value="O2ase_reductase_like"/>
    <property type="match status" value="1"/>
</dbReference>
<evidence type="ECO:0000256" key="3">
    <source>
        <dbReference type="ARBA" id="ARBA00023014"/>
    </source>
</evidence>
<keyword evidence="2" id="KW-0479">Metal-binding</keyword>
<proteinExistence type="predicted"/>
<comment type="cofactor">
    <cofactor evidence="1">
        <name>FAD</name>
        <dbReference type="ChEBI" id="CHEBI:57692"/>
    </cofactor>
</comment>
<dbReference type="Pfam" id="PF00175">
    <property type="entry name" value="NAD_binding_1"/>
    <property type="match status" value="1"/>
</dbReference>
<dbReference type="Gene3D" id="3.10.20.30">
    <property type="match status" value="1"/>
</dbReference>
<dbReference type="SUPFAM" id="SSF63380">
    <property type="entry name" value="Riboflavin synthase domain-like"/>
    <property type="match status" value="1"/>
</dbReference>
<evidence type="ECO:0000256" key="4">
    <source>
        <dbReference type="SAM" id="MobiDB-lite"/>
    </source>
</evidence>
<dbReference type="InterPro" id="IPR036010">
    <property type="entry name" value="2Fe-2S_ferredoxin-like_sf"/>
</dbReference>
<name>A0A285EG32_9ACTN</name>
<feature type="domain" description="2Fe-2S ferredoxin-type" evidence="5">
    <location>
        <begin position="21"/>
        <end position="111"/>
    </location>
</feature>
<dbReference type="PANTHER" id="PTHR47354:SF5">
    <property type="entry name" value="PROTEIN RFBI"/>
    <property type="match status" value="1"/>
</dbReference>
<dbReference type="PROSITE" id="PS51384">
    <property type="entry name" value="FAD_FR"/>
    <property type="match status" value="1"/>
</dbReference>
<evidence type="ECO:0000256" key="1">
    <source>
        <dbReference type="ARBA" id="ARBA00001974"/>
    </source>
</evidence>
<sequence>MTTTEMTSTGMTSTGMASAGTPRSLTVGDRRVECAPGQSLLDAFLRAGVWMPNSCNQGTCGTCKLRVLRGEVDHRGSPPDTLTDEERRAGLALACQATPCGDAVVSSPAAGSGDVRGTHALRDLVGTVREVADVARDTRRLLLDLDEPLAFSAGQYVELVVPGSGVRRQYSLANTPEEDTTLELHVRRVPGGVASDAWLFGSVLAGDRVELTGPLGDFSLPDAADDEGEPMVCIAGGTGLAPFVGMVRTALQRTPHREIVLYHGVRAAEDLYDVDRLTELAARHHGFRFVPVLSDEVDGGSGHRTGFPTDAFLDDVASARGWSGWLCGPPAMVEAGVKAFKRRRLAPRQIHREKFTPADALGGEASAA</sequence>
<dbReference type="InterPro" id="IPR012675">
    <property type="entry name" value="Beta-grasp_dom_sf"/>
</dbReference>
<dbReference type="InterPro" id="IPR001709">
    <property type="entry name" value="Flavoprot_Pyr_Nucl_cyt_Rdtase"/>
</dbReference>
<dbReference type="Pfam" id="PF00111">
    <property type="entry name" value="Fer2"/>
    <property type="match status" value="1"/>
</dbReference>
<evidence type="ECO:0000259" key="5">
    <source>
        <dbReference type="PROSITE" id="PS51085"/>
    </source>
</evidence>
<keyword evidence="7" id="KW-0223">Dioxygenase</keyword>
<keyword evidence="3" id="KW-0411">Iron-sulfur</keyword>
<dbReference type="InterPro" id="IPR017927">
    <property type="entry name" value="FAD-bd_FR_type"/>
</dbReference>
<dbReference type="Pfam" id="PF00970">
    <property type="entry name" value="FAD_binding_6"/>
    <property type="match status" value="1"/>
</dbReference>
<dbReference type="InterPro" id="IPR017938">
    <property type="entry name" value="Riboflavin_synthase-like_b-brl"/>
</dbReference>
<feature type="domain" description="FAD-binding FR-type" evidence="6">
    <location>
        <begin position="121"/>
        <end position="221"/>
    </location>
</feature>
<dbReference type="PRINTS" id="PR00371">
    <property type="entry name" value="FPNCR"/>
</dbReference>
<evidence type="ECO:0000259" key="6">
    <source>
        <dbReference type="PROSITE" id="PS51384"/>
    </source>
</evidence>
<dbReference type="Gene3D" id="3.40.50.80">
    <property type="entry name" value="Nucleotide-binding domain of ferredoxin-NADP reductase (FNR) module"/>
    <property type="match status" value="1"/>
</dbReference>
<dbReference type="SUPFAM" id="SSF54292">
    <property type="entry name" value="2Fe-2S ferredoxin-like"/>
    <property type="match status" value="1"/>
</dbReference>
<keyword evidence="2" id="KW-0408">Iron</keyword>
<dbReference type="AlphaFoldDB" id="A0A285EG32"/>
<dbReference type="EMBL" id="OBDO01000009">
    <property type="protein sequence ID" value="SNX98079.1"/>
    <property type="molecule type" value="Genomic_DNA"/>
</dbReference>
<dbReference type="PANTHER" id="PTHR47354">
    <property type="entry name" value="NADH OXIDOREDUCTASE HCR"/>
    <property type="match status" value="1"/>
</dbReference>
<dbReference type="SUPFAM" id="SSF52343">
    <property type="entry name" value="Ferredoxin reductase-like, C-terminal NADP-linked domain"/>
    <property type="match status" value="1"/>
</dbReference>
<dbReference type="InterPro" id="IPR050415">
    <property type="entry name" value="MRET"/>
</dbReference>
<evidence type="ECO:0000256" key="2">
    <source>
        <dbReference type="ARBA" id="ARBA00022714"/>
    </source>
</evidence>
<dbReference type="GO" id="GO:0051213">
    <property type="term" value="F:dioxygenase activity"/>
    <property type="evidence" value="ECO:0007669"/>
    <property type="project" value="UniProtKB-KW"/>
</dbReference>
<dbReference type="InterPro" id="IPR001041">
    <property type="entry name" value="2Fe-2S_ferredoxin-type"/>
</dbReference>
<dbReference type="PRINTS" id="PR00410">
    <property type="entry name" value="PHEHYDRXLASE"/>
</dbReference>
<evidence type="ECO:0000313" key="7">
    <source>
        <dbReference type="EMBL" id="SNX98079.1"/>
    </source>
</evidence>
<dbReference type="Gene3D" id="2.40.30.10">
    <property type="entry name" value="Translation factors"/>
    <property type="match status" value="1"/>
</dbReference>
<reference evidence="7 8" key="1">
    <citation type="submission" date="2017-09" db="EMBL/GenBank/DDBJ databases">
        <authorList>
            <person name="Ehlers B."/>
            <person name="Leendertz F.H."/>
        </authorList>
    </citation>
    <scope>NUCLEOTIDE SEQUENCE [LARGE SCALE GENOMIC DNA]</scope>
    <source>
        <strain evidence="7 8">DSM 46844</strain>
    </source>
</reference>
<gene>
    <name evidence="7" type="ORF">SAMN06893097_109159</name>
</gene>
<accession>A0A285EG32</accession>
<feature type="region of interest" description="Disordered" evidence="4">
    <location>
        <begin position="1"/>
        <end position="24"/>
    </location>
</feature>
<keyword evidence="2" id="KW-0001">2Fe-2S</keyword>
<keyword evidence="8" id="KW-1185">Reference proteome</keyword>
<evidence type="ECO:0000313" key="8">
    <source>
        <dbReference type="Proteomes" id="UP000219514"/>
    </source>
</evidence>
<dbReference type="InterPro" id="IPR006058">
    <property type="entry name" value="2Fe2S_fd_BS"/>
</dbReference>
<dbReference type="PROSITE" id="PS00197">
    <property type="entry name" value="2FE2S_FER_1"/>
    <property type="match status" value="1"/>
</dbReference>
<feature type="compositionally biased region" description="Low complexity" evidence="4">
    <location>
        <begin position="1"/>
        <end position="21"/>
    </location>
</feature>
<dbReference type="CDD" id="cd00207">
    <property type="entry name" value="fer2"/>
    <property type="match status" value="1"/>
</dbReference>
<dbReference type="PROSITE" id="PS51085">
    <property type="entry name" value="2FE2S_FER_2"/>
    <property type="match status" value="1"/>
</dbReference>
<organism evidence="7 8">
    <name type="scientific">Geodermatophilus sabuli</name>
    <dbReference type="NCBI Taxonomy" id="1564158"/>
    <lineage>
        <taxon>Bacteria</taxon>
        <taxon>Bacillati</taxon>
        <taxon>Actinomycetota</taxon>
        <taxon>Actinomycetes</taxon>
        <taxon>Geodermatophilales</taxon>
        <taxon>Geodermatophilaceae</taxon>
        <taxon>Geodermatophilus</taxon>
    </lineage>
</organism>
<dbReference type="InterPro" id="IPR008333">
    <property type="entry name" value="Cbr1-like_FAD-bd_dom"/>
</dbReference>
<keyword evidence="7" id="KW-0560">Oxidoreductase</keyword>